<dbReference type="Proteomes" id="UP000094565">
    <property type="component" value="Chromosome 1"/>
</dbReference>
<keyword evidence="5" id="KW-0479">Metal-binding</keyword>
<evidence type="ECO:0000256" key="6">
    <source>
        <dbReference type="ARBA" id="ARBA00022771"/>
    </source>
</evidence>
<gene>
    <name evidence="12" type="ORF">ATY40_BA7500408</name>
</gene>
<dbReference type="GO" id="GO:0030915">
    <property type="term" value="C:Smc5-Smc6 complex"/>
    <property type="evidence" value="ECO:0007669"/>
    <property type="project" value="InterPro"/>
</dbReference>
<dbReference type="EMBL" id="CP014584">
    <property type="protein sequence ID" value="ANZ73859.1"/>
    <property type="molecule type" value="Genomic_DNA"/>
</dbReference>
<dbReference type="GO" id="GO:0000724">
    <property type="term" value="P:double-strand break repair via homologous recombination"/>
    <property type="evidence" value="ECO:0007669"/>
    <property type="project" value="InterPro"/>
</dbReference>
<dbReference type="Gene3D" id="1.20.120.1010">
    <property type="match status" value="1"/>
</dbReference>
<dbReference type="Gene3D" id="3.30.40.10">
    <property type="entry name" value="Zinc/RING finger domain, C3HC4 (zinc finger)"/>
    <property type="match status" value="1"/>
</dbReference>
<evidence type="ECO:0000256" key="5">
    <source>
        <dbReference type="ARBA" id="ARBA00022723"/>
    </source>
</evidence>
<evidence type="ECO:0000313" key="13">
    <source>
        <dbReference type="Proteomes" id="UP000094565"/>
    </source>
</evidence>
<keyword evidence="8" id="KW-0862">Zinc</keyword>
<evidence type="ECO:0000313" key="12">
    <source>
        <dbReference type="EMBL" id="ANZ73859.1"/>
    </source>
</evidence>
<dbReference type="UniPathway" id="UPA00886"/>
<comment type="similarity">
    <text evidence="3">Belongs to the NSE2 family.</text>
</comment>
<keyword evidence="13" id="KW-1185">Reference proteome</keyword>
<dbReference type="PANTHER" id="PTHR21330:SF1">
    <property type="entry name" value="E3 SUMO-PROTEIN LIGASE NSE2"/>
    <property type="match status" value="1"/>
</dbReference>
<dbReference type="InterPro" id="IPR003613">
    <property type="entry name" value="Ubox_domain"/>
</dbReference>
<dbReference type="GO" id="GO:0061665">
    <property type="term" value="F:SUMO ligase activity"/>
    <property type="evidence" value="ECO:0007669"/>
    <property type="project" value="TreeGrafter"/>
</dbReference>
<keyword evidence="7" id="KW-0833">Ubl conjugation pathway</keyword>
<organism evidence="12 13">
    <name type="scientific">Komagataella pastoris</name>
    <name type="common">Yeast</name>
    <name type="synonym">Pichia pastoris</name>
    <dbReference type="NCBI Taxonomy" id="4922"/>
    <lineage>
        <taxon>Eukaryota</taxon>
        <taxon>Fungi</taxon>
        <taxon>Dikarya</taxon>
        <taxon>Ascomycota</taxon>
        <taxon>Saccharomycotina</taxon>
        <taxon>Pichiomycetes</taxon>
        <taxon>Pichiales</taxon>
        <taxon>Pichiaceae</taxon>
        <taxon>Komagataella</taxon>
    </lineage>
</organism>
<dbReference type="InterPro" id="IPR026846">
    <property type="entry name" value="Nse2(Mms21)"/>
</dbReference>
<dbReference type="InterPro" id="IPR013083">
    <property type="entry name" value="Znf_RING/FYVE/PHD"/>
</dbReference>
<dbReference type="GO" id="GO:0016925">
    <property type="term" value="P:protein sumoylation"/>
    <property type="evidence" value="ECO:0007669"/>
    <property type="project" value="UniProtKB-UniPathway"/>
</dbReference>
<evidence type="ECO:0000256" key="3">
    <source>
        <dbReference type="ARBA" id="ARBA00008212"/>
    </source>
</evidence>
<name>A0A1B2J795_PICPA</name>
<dbReference type="GO" id="GO:0005634">
    <property type="term" value="C:nucleus"/>
    <property type="evidence" value="ECO:0007669"/>
    <property type="project" value="UniProtKB-SubCell"/>
</dbReference>
<dbReference type="PROSITE" id="PS51044">
    <property type="entry name" value="ZF_SP_RING"/>
    <property type="match status" value="1"/>
</dbReference>
<evidence type="ECO:0000256" key="1">
    <source>
        <dbReference type="ARBA" id="ARBA00004123"/>
    </source>
</evidence>
<evidence type="ECO:0000259" key="11">
    <source>
        <dbReference type="PROSITE" id="PS51044"/>
    </source>
</evidence>
<dbReference type="Pfam" id="PF11789">
    <property type="entry name" value="zf-Nse"/>
    <property type="match status" value="1"/>
</dbReference>
<keyword evidence="9" id="KW-0539">Nucleus</keyword>
<keyword evidence="6 10" id="KW-0863">Zinc-finger</keyword>
<keyword evidence="4" id="KW-0808">Transferase</keyword>
<evidence type="ECO:0000256" key="8">
    <source>
        <dbReference type="ARBA" id="ARBA00022833"/>
    </source>
</evidence>
<dbReference type="OrthoDB" id="756301at2759"/>
<dbReference type="GO" id="GO:0004842">
    <property type="term" value="F:ubiquitin-protein transferase activity"/>
    <property type="evidence" value="ECO:0007669"/>
    <property type="project" value="InterPro"/>
</dbReference>
<reference evidence="12 13" key="1">
    <citation type="submission" date="2016-02" db="EMBL/GenBank/DDBJ databases">
        <title>Comparative genomic and transcriptomic foundation for Pichia pastoris.</title>
        <authorList>
            <person name="Love K.R."/>
            <person name="Shah K.A."/>
            <person name="Whittaker C.A."/>
            <person name="Wu J."/>
            <person name="Bartlett M.C."/>
            <person name="Ma D."/>
            <person name="Leeson R.L."/>
            <person name="Priest M."/>
            <person name="Young S.K."/>
            <person name="Love J.C."/>
        </authorList>
    </citation>
    <scope>NUCLEOTIDE SEQUENCE [LARGE SCALE GENOMIC DNA]</scope>
    <source>
        <strain evidence="12 13">ATCC 28485</strain>
    </source>
</reference>
<dbReference type="GO" id="GO:0008270">
    <property type="term" value="F:zinc ion binding"/>
    <property type="evidence" value="ECO:0007669"/>
    <property type="project" value="UniProtKB-KW"/>
</dbReference>
<dbReference type="SMART" id="SM00504">
    <property type="entry name" value="Ubox"/>
    <property type="match status" value="1"/>
</dbReference>
<dbReference type="PANTHER" id="PTHR21330">
    <property type="entry name" value="E3 SUMO-PROTEIN LIGASE NSE2"/>
    <property type="match status" value="1"/>
</dbReference>
<evidence type="ECO:0000256" key="10">
    <source>
        <dbReference type="PROSITE-ProRule" id="PRU00452"/>
    </source>
</evidence>
<evidence type="ECO:0000256" key="2">
    <source>
        <dbReference type="ARBA" id="ARBA00004718"/>
    </source>
</evidence>
<accession>A0A1B2J795</accession>
<protein>
    <submittedName>
        <fullName evidence="12">BA75_00408T0</fullName>
    </submittedName>
</protein>
<feature type="domain" description="SP-RING-type" evidence="11">
    <location>
        <begin position="197"/>
        <end position="277"/>
    </location>
</feature>
<comment type="subcellular location">
    <subcellularLocation>
        <location evidence="1">Nucleus</location>
    </subcellularLocation>
</comment>
<dbReference type="SUPFAM" id="SSF57850">
    <property type="entry name" value="RING/U-box"/>
    <property type="match status" value="1"/>
</dbReference>
<dbReference type="CDD" id="cd16651">
    <property type="entry name" value="SPL-RING_NSE2"/>
    <property type="match status" value="1"/>
</dbReference>
<evidence type="ECO:0000256" key="4">
    <source>
        <dbReference type="ARBA" id="ARBA00022679"/>
    </source>
</evidence>
<comment type="pathway">
    <text evidence="2">Protein modification; protein sumoylation.</text>
</comment>
<proteinExistence type="inferred from homology"/>
<dbReference type="GO" id="GO:0016567">
    <property type="term" value="P:protein ubiquitination"/>
    <property type="evidence" value="ECO:0007669"/>
    <property type="project" value="InterPro"/>
</dbReference>
<dbReference type="AlphaFoldDB" id="A0A1B2J795"/>
<sequence>MKSEPAENGVLTTQSALKLPTSFPLVPEAQQELLKVNLYDTQFRSMVSRYTDQLEQTASRFIANKLEVEALQLIDDPLEKVRESIQKDCKNLIDEFMSSGRKITEDELERSRYQVALTAIKAQKRINYRESAEVSLENLDALREQREEVNCADQLESQLSTLEVDSATFETASNRLQQLQEHLFVTLNPESELPDAEDEDVAISGGKVSLICPISKRPMKNPVKITVCGHCFERTHILEFLQQSQGSGFCPECRTLFKKQDLIDDDLMKIRLEAHNRDLLILQYREKKSSQIGKKENGTL</sequence>
<dbReference type="InterPro" id="IPR004181">
    <property type="entry name" value="Znf_MIZ"/>
</dbReference>
<evidence type="ECO:0000256" key="9">
    <source>
        <dbReference type="ARBA" id="ARBA00023242"/>
    </source>
</evidence>
<evidence type="ECO:0000256" key="7">
    <source>
        <dbReference type="ARBA" id="ARBA00022786"/>
    </source>
</evidence>